<protein>
    <submittedName>
        <fullName evidence="1">Zinc finger, CCHC-type</fullName>
    </submittedName>
</protein>
<dbReference type="AlphaFoldDB" id="A0A6L2K306"/>
<proteinExistence type="predicted"/>
<sequence>MELLKLESISATICRHKFSLPETRSPREITVETKFLSETAATISTGSDNVVPIHWYIMTDQFTYGPTKGAARYRQVKVLEFFDYPGPRQGVEDLRELLHKGAQGDREVKVFQVSNDDTAVSEVAKHLGVAGTQQQNGLVDETNVTLFANVRCFLIESGLSKVFWVEDTTMSTYLVNRSSSSAIGFKKPIDMNMGFNESGEYKKTFIGSGVGMGSMQVLHGFEFKVKPLGDHTFEVEPQENIDQRAGLQEVQTQDLIDCQLAHDREQHLACELFGYRENSNEAAFVVAAVEKIYAHESLTFNNTVSCEVISKWKAGLKMIWMLGQMCMCSATVTGNAVTTAMAITGSRFYNEKLVHTLLEGHSILPLEGSLSRDCDVKKNGKWSCIYAVGSQEYQMVCTRPDIASTDVGMLDGFDRRLQTYVQVFVDFDYAMGRSITGYGFMILGREGSYLAKGTLGSKDS</sequence>
<organism evidence="1">
    <name type="scientific">Tanacetum cinerariifolium</name>
    <name type="common">Dalmatian daisy</name>
    <name type="synonym">Chrysanthemum cinerariifolium</name>
    <dbReference type="NCBI Taxonomy" id="118510"/>
    <lineage>
        <taxon>Eukaryota</taxon>
        <taxon>Viridiplantae</taxon>
        <taxon>Streptophyta</taxon>
        <taxon>Embryophyta</taxon>
        <taxon>Tracheophyta</taxon>
        <taxon>Spermatophyta</taxon>
        <taxon>Magnoliopsida</taxon>
        <taxon>eudicotyledons</taxon>
        <taxon>Gunneridae</taxon>
        <taxon>Pentapetalae</taxon>
        <taxon>asterids</taxon>
        <taxon>campanulids</taxon>
        <taxon>Asterales</taxon>
        <taxon>Asteraceae</taxon>
        <taxon>Asteroideae</taxon>
        <taxon>Anthemideae</taxon>
        <taxon>Anthemidinae</taxon>
        <taxon>Tanacetum</taxon>
    </lineage>
</organism>
<name>A0A6L2K306_TANCI</name>
<dbReference type="EMBL" id="BKCJ010001680">
    <property type="protein sequence ID" value="GEU43230.1"/>
    <property type="molecule type" value="Genomic_DNA"/>
</dbReference>
<reference evidence="1" key="1">
    <citation type="journal article" date="2019" name="Sci. Rep.">
        <title>Draft genome of Tanacetum cinerariifolium, the natural source of mosquito coil.</title>
        <authorList>
            <person name="Yamashiro T."/>
            <person name="Shiraishi A."/>
            <person name="Satake H."/>
            <person name="Nakayama K."/>
        </authorList>
    </citation>
    <scope>NUCLEOTIDE SEQUENCE</scope>
</reference>
<evidence type="ECO:0000313" key="1">
    <source>
        <dbReference type="EMBL" id="GEU43230.1"/>
    </source>
</evidence>
<comment type="caution">
    <text evidence="1">The sequence shown here is derived from an EMBL/GenBank/DDBJ whole genome shotgun (WGS) entry which is preliminary data.</text>
</comment>
<accession>A0A6L2K306</accession>
<dbReference type="SUPFAM" id="SSF53098">
    <property type="entry name" value="Ribonuclease H-like"/>
    <property type="match status" value="1"/>
</dbReference>
<dbReference type="InterPro" id="IPR012337">
    <property type="entry name" value="RNaseH-like_sf"/>
</dbReference>
<gene>
    <name evidence="1" type="ORF">Tci_015208</name>
</gene>